<comment type="caution">
    <text evidence="2">The sequence shown here is derived from an EMBL/GenBank/DDBJ whole genome shotgun (WGS) entry which is preliminary data.</text>
</comment>
<keyword evidence="1" id="KW-0812">Transmembrane</keyword>
<sequence length="167" mass="18173">MIITSLSDSSRQPMEDCSLLYRFTFCLLLIITIVFHLSSAASCAVAIAKKTQQDNQLISEAVKGEGLPAIEYGREELGGKQQSREQGITFLVLGAFLVASMPVQIDGFGCHQVSQVICEKGCYCQRALSTSDASFCQTCHGSGSISRNSNSYGTTGSFNTQQLQYFR</sequence>
<keyword evidence="1" id="KW-1133">Transmembrane helix</keyword>
<evidence type="ECO:0000313" key="2">
    <source>
        <dbReference type="EMBL" id="KAL3692420.1"/>
    </source>
</evidence>
<feature type="transmembrane region" description="Helical" evidence="1">
    <location>
        <begin position="20"/>
        <end position="48"/>
    </location>
</feature>
<organism evidence="2 3">
    <name type="scientific">Riccia sorocarpa</name>
    <dbReference type="NCBI Taxonomy" id="122646"/>
    <lineage>
        <taxon>Eukaryota</taxon>
        <taxon>Viridiplantae</taxon>
        <taxon>Streptophyta</taxon>
        <taxon>Embryophyta</taxon>
        <taxon>Marchantiophyta</taxon>
        <taxon>Marchantiopsida</taxon>
        <taxon>Marchantiidae</taxon>
        <taxon>Marchantiales</taxon>
        <taxon>Ricciaceae</taxon>
        <taxon>Riccia</taxon>
    </lineage>
</organism>
<name>A0ABD3HQP6_9MARC</name>
<accession>A0ABD3HQP6</accession>
<gene>
    <name evidence="2" type="ORF">R1sor_006071</name>
</gene>
<keyword evidence="3" id="KW-1185">Reference proteome</keyword>
<keyword evidence="1" id="KW-0472">Membrane</keyword>
<proteinExistence type="predicted"/>
<dbReference type="Proteomes" id="UP001633002">
    <property type="component" value="Unassembled WGS sequence"/>
</dbReference>
<dbReference type="EMBL" id="JBJQOH010000003">
    <property type="protein sequence ID" value="KAL3692420.1"/>
    <property type="molecule type" value="Genomic_DNA"/>
</dbReference>
<evidence type="ECO:0000256" key="1">
    <source>
        <dbReference type="SAM" id="Phobius"/>
    </source>
</evidence>
<reference evidence="2 3" key="1">
    <citation type="submission" date="2024-09" db="EMBL/GenBank/DDBJ databases">
        <title>Chromosome-scale assembly of Riccia sorocarpa.</title>
        <authorList>
            <person name="Paukszto L."/>
        </authorList>
    </citation>
    <scope>NUCLEOTIDE SEQUENCE [LARGE SCALE GENOMIC DNA]</scope>
    <source>
        <strain evidence="2">LP-2024</strain>
        <tissue evidence="2">Aerial parts of the thallus</tissue>
    </source>
</reference>
<dbReference type="AlphaFoldDB" id="A0ABD3HQP6"/>
<evidence type="ECO:0000313" key="3">
    <source>
        <dbReference type="Proteomes" id="UP001633002"/>
    </source>
</evidence>
<protein>
    <submittedName>
        <fullName evidence="2">Uncharacterized protein</fullName>
    </submittedName>
</protein>